<evidence type="ECO:0000313" key="1">
    <source>
        <dbReference type="EMBL" id="RMI00563.1"/>
    </source>
</evidence>
<keyword evidence="2" id="KW-1185">Reference proteome</keyword>
<comment type="caution">
    <text evidence="1">The sequence shown here is derived from an EMBL/GenBank/DDBJ whole genome shotgun (WGS) entry which is preliminary data.</text>
</comment>
<organism evidence="1 2">
    <name type="scientific">Stutzerimonas nitrititolerans</name>
    <dbReference type="NCBI Taxonomy" id="2482751"/>
    <lineage>
        <taxon>Bacteria</taxon>
        <taxon>Pseudomonadati</taxon>
        <taxon>Pseudomonadota</taxon>
        <taxon>Gammaproteobacteria</taxon>
        <taxon>Pseudomonadales</taxon>
        <taxon>Pseudomonadaceae</taxon>
        <taxon>Stutzerimonas</taxon>
    </lineage>
</organism>
<sequence>MAATWIGGWLTAQKLRGKRQRLNSQTTRMLIDRELSATALIEAGETLTKHSARLKFDQQAYVLNVKITSGTETLIHKRLASLSEVEALLSSETVFILSDFKAPPSASA</sequence>
<reference evidence="1 2" key="1">
    <citation type="submission" date="2018-10" db="EMBL/GenBank/DDBJ databases">
        <title>Pseudomonas sp. GL14 genome.</title>
        <authorList>
            <person name="Peng J."/>
            <person name="Liu Z.-P."/>
        </authorList>
    </citation>
    <scope>NUCLEOTIDE SEQUENCE [LARGE SCALE GENOMIC DNA]</scope>
    <source>
        <strain evidence="1 2">GL14</strain>
    </source>
</reference>
<dbReference type="Proteomes" id="UP000269134">
    <property type="component" value="Unassembled WGS sequence"/>
</dbReference>
<accession>A0ABX9V429</accession>
<name>A0ABX9V429_9GAMM</name>
<proteinExistence type="predicted"/>
<gene>
    <name evidence="1" type="ORF">EA795_11415</name>
</gene>
<protein>
    <submittedName>
        <fullName evidence="1">Uncharacterized protein</fullName>
    </submittedName>
</protein>
<dbReference type="EMBL" id="RFFL01000008">
    <property type="protein sequence ID" value="RMI00563.1"/>
    <property type="molecule type" value="Genomic_DNA"/>
</dbReference>
<evidence type="ECO:0000313" key="2">
    <source>
        <dbReference type="Proteomes" id="UP000269134"/>
    </source>
</evidence>